<evidence type="ECO:0000256" key="1">
    <source>
        <dbReference type="SAM" id="MobiDB-lite"/>
    </source>
</evidence>
<feature type="compositionally biased region" description="Basic residues" evidence="1">
    <location>
        <begin position="811"/>
        <end position="822"/>
    </location>
</feature>
<evidence type="ECO:0000313" key="2">
    <source>
        <dbReference type="EMBL" id="SBS87070.1"/>
    </source>
</evidence>
<organism evidence="2 3">
    <name type="scientific">Plasmodium ovale curtisi</name>
    <dbReference type="NCBI Taxonomy" id="864141"/>
    <lineage>
        <taxon>Eukaryota</taxon>
        <taxon>Sar</taxon>
        <taxon>Alveolata</taxon>
        <taxon>Apicomplexa</taxon>
        <taxon>Aconoidasida</taxon>
        <taxon>Haemosporida</taxon>
        <taxon>Plasmodiidae</taxon>
        <taxon>Plasmodium</taxon>
        <taxon>Plasmodium (Plasmodium)</taxon>
    </lineage>
</organism>
<dbReference type="AlphaFoldDB" id="A0A1A8W2C6"/>
<dbReference type="EMBL" id="FLQU01000539">
    <property type="protein sequence ID" value="SBS87070.1"/>
    <property type="molecule type" value="Genomic_DNA"/>
</dbReference>
<gene>
    <name evidence="2" type="ORF">POVCU2_0040720</name>
</gene>
<protein>
    <submittedName>
        <fullName evidence="2">Uncharacterized protein</fullName>
    </submittedName>
</protein>
<accession>A0A1A8W2C6</accession>
<feature type="region of interest" description="Disordered" evidence="1">
    <location>
        <begin position="809"/>
        <end position="830"/>
    </location>
</feature>
<proteinExistence type="predicted"/>
<name>A0A1A8W2C6_PLAOA</name>
<dbReference type="Proteomes" id="UP000078560">
    <property type="component" value="Unassembled WGS sequence"/>
</dbReference>
<reference evidence="3" key="1">
    <citation type="submission" date="2016-05" db="EMBL/GenBank/DDBJ databases">
        <authorList>
            <person name="Naeem Raeece"/>
        </authorList>
    </citation>
    <scope>NUCLEOTIDE SEQUENCE [LARGE SCALE GENOMIC DNA]</scope>
</reference>
<sequence length="1014" mass="118533">MYGADPIRRENFSICPLGKKTIRGRSKSDERDESDERAFHFPSLFSSSHTIYKHIYVRRGNCKEMSNIDSAIPNEENGVIFNMSDIRYSAKKYNWLEKSEKENNYIFSKDNVNINILGLKGLVTVEIKLPSGFYYKMCRSNLRKDEINDLFTYTNYNCTNDFLNKTILCNNYNLSVKEKINLFNKNDKSFFKNIKCNDFSIDINREKGKDLLNVNTEMNTKIKNHITTHGKNENSDIVDEKTCTFEIDKVEPHSKSKHAKYMYSDKNIVHIVTTSSSTTNAPHNSDTVMSDRKEHNKNVLLKDEVNFNKKKKNVQLKREGIEDKLKGGCFFNLEKSALMSMVPISDSISADFGQSPGEQYTEEGLLQMWGTASLGGKTEQMWDAKDQKGNSTEQVGEQFARPVHINHTKEILTNGNFFNSHNLQLCSGRGDKICEKYQRRKGEHKPITSPINNNHCGENGLHNSNNWIMPRISSFHNINKVKNAITQGSVAGCNVKRDGAFNTFICEKSYNQPCFLSEDTNNNCDACSELLCRENMNMAELSLHRNLNRGNSVNYNDTIEVNNNRSDNNYLLSYDKGYDVNLGTYNNGDCSIGSEEGTPYNIVHSPYDEMIMYQIDNSGMSISSDVEIYPYEDTSNICSWNKNCFHPLNTANQVITHNGYTKNNAVSDYNVNCNNNMYVEANMEKYMYGTKFPMYRHTYEEKKNLMNDMYQYQNRINRKNNYDKEFENNFFYEKQNLNVNNYYFTYEKREKYIYEQMPQNRSYWHNLGGREMGYFNVSNRIHNNFHDVVVDSKANRKCFQKYGKNNDTVSHYHKKGNKKKRNKNDTYSNRRNDNDCSSSCVLGHKGYISDEHNMGTFDEYSEPCEQSESNKLPHINKIRKSTKINDTLERSEFHENIKTNRIKELEEEICIKLSYLMRFRHDPANAVPRHYCSLKHLLCANNRKKLHMWLKNMLTDNKCGYCNEQFDNLDELENHFIQIKTHSIFYCCEKPFPSLKYLCKHFKRKKHHGYIYYY</sequence>
<evidence type="ECO:0000313" key="3">
    <source>
        <dbReference type="Proteomes" id="UP000078560"/>
    </source>
</evidence>